<evidence type="ECO:0000313" key="1">
    <source>
        <dbReference type="EMBL" id="MDX8054447.1"/>
    </source>
</evidence>
<proteinExistence type="predicted"/>
<reference evidence="1 2" key="1">
    <citation type="submission" date="2023-11" db="EMBL/GenBank/DDBJ databases">
        <title>Lentzea sokolovensis, sp. nov., Lentzea kristufkii, sp. nov., and Lentzea miocenensis, sp. nov., rare actinobacteria from Sokolov Coal Basin, Miocene lacustrine sediment, Czech Republic.</title>
        <authorList>
            <person name="Lara A."/>
            <person name="Kotroba L."/>
            <person name="Nouioui I."/>
            <person name="Neumann-Schaal M."/>
            <person name="Mast Y."/>
            <person name="Chronakova A."/>
        </authorList>
    </citation>
    <scope>NUCLEOTIDE SEQUENCE [LARGE SCALE GENOMIC DNA]</scope>
    <source>
        <strain evidence="1 2">BCCO 10_0798</strain>
    </source>
</reference>
<name>A0ABU4U2T8_9PSEU</name>
<organism evidence="1 2">
    <name type="scientific">Lentzea kristufekii</name>
    <dbReference type="NCBI Taxonomy" id="3095430"/>
    <lineage>
        <taxon>Bacteria</taxon>
        <taxon>Bacillati</taxon>
        <taxon>Actinomycetota</taxon>
        <taxon>Actinomycetes</taxon>
        <taxon>Pseudonocardiales</taxon>
        <taxon>Pseudonocardiaceae</taxon>
        <taxon>Lentzea</taxon>
    </lineage>
</organism>
<dbReference type="Proteomes" id="UP001271792">
    <property type="component" value="Unassembled WGS sequence"/>
</dbReference>
<protein>
    <submittedName>
        <fullName evidence="1">DUF6204 family protein</fullName>
    </submittedName>
</protein>
<dbReference type="RefSeq" id="WP_319988240.1">
    <property type="nucleotide sequence ID" value="NZ_JAXAVV010000021.1"/>
</dbReference>
<keyword evidence="2" id="KW-1185">Reference proteome</keyword>
<dbReference type="InterPro" id="IPR045778">
    <property type="entry name" value="DUF6204"/>
</dbReference>
<sequence>MAEHTYRVLVRGRFADLTDDQRVTLRDRLKGFDFLRDAGFSEEGALTYDEKLDFFSYRVILSAAEKPDEAGLRRAATALDSLGVDFQGLKAKVTDMDEMKVNRPKRLGSVRHHG</sequence>
<gene>
    <name evidence="1" type="ORF">SK571_34190</name>
</gene>
<dbReference type="EMBL" id="JAXAVV010000021">
    <property type="protein sequence ID" value="MDX8054447.1"/>
    <property type="molecule type" value="Genomic_DNA"/>
</dbReference>
<accession>A0ABU4U2T8</accession>
<dbReference type="Pfam" id="PF19707">
    <property type="entry name" value="DUF6204"/>
    <property type="match status" value="1"/>
</dbReference>
<comment type="caution">
    <text evidence="1">The sequence shown here is derived from an EMBL/GenBank/DDBJ whole genome shotgun (WGS) entry which is preliminary data.</text>
</comment>
<evidence type="ECO:0000313" key="2">
    <source>
        <dbReference type="Proteomes" id="UP001271792"/>
    </source>
</evidence>